<keyword evidence="3" id="KW-0472">Membrane</keyword>
<keyword evidence="1" id="KW-0175">Coiled coil</keyword>
<dbReference type="InterPro" id="IPR051176">
    <property type="entry name" value="Cent_Immune-Sig_Mod"/>
</dbReference>
<dbReference type="Proteomes" id="UP001221898">
    <property type="component" value="Unassembled WGS sequence"/>
</dbReference>
<reference evidence="4" key="1">
    <citation type="journal article" date="2023" name="Science">
        <title>Genome structures resolve the early diversification of teleost fishes.</title>
        <authorList>
            <person name="Parey E."/>
            <person name="Louis A."/>
            <person name="Montfort J."/>
            <person name="Bouchez O."/>
            <person name="Roques C."/>
            <person name="Iampietro C."/>
            <person name="Lluch J."/>
            <person name="Castinel A."/>
            <person name="Donnadieu C."/>
            <person name="Desvignes T."/>
            <person name="Floi Bucao C."/>
            <person name="Jouanno E."/>
            <person name="Wen M."/>
            <person name="Mejri S."/>
            <person name="Dirks R."/>
            <person name="Jansen H."/>
            <person name="Henkel C."/>
            <person name="Chen W.J."/>
            <person name="Zahm M."/>
            <person name="Cabau C."/>
            <person name="Klopp C."/>
            <person name="Thompson A.W."/>
            <person name="Robinson-Rechavi M."/>
            <person name="Braasch I."/>
            <person name="Lecointre G."/>
            <person name="Bobe J."/>
            <person name="Postlethwait J.H."/>
            <person name="Berthelot C."/>
            <person name="Roest Crollius H."/>
            <person name="Guiguen Y."/>
        </authorList>
    </citation>
    <scope>NUCLEOTIDE SEQUENCE</scope>
    <source>
        <strain evidence="4">NC1722</strain>
    </source>
</reference>
<evidence type="ECO:0008006" key="6">
    <source>
        <dbReference type="Google" id="ProtNLM"/>
    </source>
</evidence>
<keyword evidence="3" id="KW-0812">Transmembrane</keyword>
<feature type="coiled-coil region" evidence="1">
    <location>
        <begin position="198"/>
        <end position="260"/>
    </location>
</feature>
<feature type="transmembrane region" description="Helical" evidence="3">
    <location>
        <begin position="273"/>
        <end position="292"/>
    </location>
</feature>
<protein>
    <recommendedName>
        <fullName evidence="6">Coiled-coil domain-containing protein 136-like</fullName>
    </recommendedName>
</protein>
<evidence type="ECO:0000313" key="4">
    <source>
        <dbReference type="EMBL" id="KAJ8411389.1"/>
    </source>
</evidence>
<evidence type="ECO:0000256" key="3">
    <source>
        <dbReference type="SAM" id="Phobius"/>
    </source>
</evidence>
<sequence length="297" mass="33450">MASLQEEKESELAEARDELTDTQDEVLALQQAAEEAAGERENDIASLQEELCRARAQLQRLNATAQEYELEITTLRAEIAMKSRRREEERREGDVDVLREERRTLKEECRTLEQDNRQLSERLQQLQLQSTGSPGDVHTALREEGEEEEEEGGGADGYISVTPSRTNCRLVDASIQKNISFEGKPVTPTGWTGGLGEISSLREQLKQAEERAAQVQRACEGLKAELAELQVLYDSSQSERAELERELQLCKEELQQLMERKSKSSTPPSESPILSIPFIGMIVIVALIWCWCAELSS</sequence>
<dbReference type="GO" id="GO:0002080">
    <property type="term" value="C:acrosomal membrane"/>
    <property type="evidence" value="ECO:0007669"/>
    <property type="project" value="TreeGrafter"/>
</dbReference>
<feature type="region of interest" description="Disordered" evidence="2">
    <location>
        <begin position="1"/>
        <end position="24"/>
    </location>
</feature>
<dbReference type="PANTHER" id="PTHR15715">
    <property type="entry name" value="CENTROSOMAL PROTEIN OF 170 KDA"/>
    <property type="match status" value="1"/>
</dbReference>
<name>A0AAD7WX07_9TELE</name>
<evidence type="ECO:0000256" key="2">
    <source>
        <dbReference type="SAM" id="MobiDB-lite"/>
    </source>
</evidence>
<feature type="compositionally biased region" description="Basic and acidic residues" evidence="2">
    <location>
        <begin position="1"/>
        <end position="19"/>
    </location>
</feature>
<dbReference type="EMBL" id="JAINUG010000023">
    <property type="protein sequence ID" value="KAJ8411389.1"/>
    <property type="molecule type" value="Genomic_DNA"/>
</dbReference>
<keyword evidence="3" id="KW-1133">Transmembrane helix</keyword>
<evidence type="ECO:0000256" key="1">
    <source>
        <dbReference type="SAM" id="Coils"/>
    </source>
</evidence>
<proteinExistence type="predicted"/>
<feature type="region of interest" description="Disordered" evidence="2">
    <location>
        <begin position="128"/>
        <end position="161"/>
    </location>
</feature>
<evidence type="ECO:0000313" key="5">
    <source>
        <dbReference type="Proteomes" id="UP001221898"/>
    </source>
</evidence>
<dbReference type="GO" id="GO:0007338">
    <property type="term" value="P:single fertilization"/>
    <property type="evidence" value="ECO:0007669"/>
    <property type="project" value="TreeGrafter"/>
</dbReference>
<comment type="caution">
    <text evidence="4">The sequence shown here is derived from an EMBL/GenBank/DDBJ whole genome shotgun (WGS) entry which is preliminary data.</text>
</comment>
<gene>
    <name evidence="4" type="ORF">AAFF_G00173950</name>
</gene>
<dbReference type="GO" id="GO:0001675">
    <property type="term" value="P:acrosome assembly"/>
    <property type="evidence" value="ECO:0007669"/>
    <property type="project" value="TreeGrafter"/>
</dbReference>
<keyword evidence="5" id="KW-1185">Reference proteome</keyword>
<dbReference type="AlphaFoldDB" id="A0AAD7WX07"/>
<feature type="compositionally biased region" description="Acidic residues" evidence="2">
    <location>
        <begin position="144"/>
        <end position="153"/>
    </location>
</feature>
<dbReference type="PANTHER" id="PTHR15715:SF26">
    <property type="entry name" value="COILED-COIL DOMAIN-CONTAINING PROTEIN 136"/>
    <property type="match status" value="1"/>
</dbReference>
<organism evidence="4 5">
    <name type="scientific">Aldrovandia affinis</name>
    <dbReference type="NCBI Taxonomy" id="143900"/>
    <lineage>
        <taxon>Eukaryota</taxon>
        <taxon>Metazoa</taxon>
        <taxon>Chordata</taxon>
        <taxon>Craniata</taxon>
        <taxon>Vertebrata</taxon>
        <taxon>Euteleostomi</taxon>
        <taxon>Actinopterygii</taxon>
        <taxon>Neopterygii</taxon>
        <taxon>Teleostei</taxon>
        <taxon>Notacanthiformes</taxon>
        <taxon>Halosauridae</taxon>
        <taxon>Aldrovandia</taxon>
    </lineage>
</organism>
<accession>A0AAD7WX07</accession>